<gene>
    <name evidence="1" type="ORF">HDA36_003652</name>
</gene>
<dbReference type="EMBL" id="JACHDB010000001">
    <property type="protein sequence ID" value="MBB5433568.1"/>
    <property type="molecule type" value="Genomic_DNA"/>
</dbReference>
<sequence>MPEQTETAPLDLDPLAERLGSEFAGVHDGATVRRCLGAARQGALEVTGRAAPDLVERIARQHLRVLEMALTERG</sequence>
<evidence type="ECO:0000313" key="2">
    <source>
        <dbReference type="Proteomes" id="UP000572635"/>
    </source>
</evidence>
<dbReference type="Proteomes" id="UP000572635">
    <property type="component" value="Unassembled WGS sequence"/>
</dbReference>
<evidence type="ECO:0000313" key="1">
    <source>
        <dbReference type="EMBL" id="MBB5433568.1"/>
    </source>
</evidence>
<protein>
    <submittedName>
        <fullName evidence="1">Uncharacterized protein</fullName>
    </submittedName>
</protein>
<dbReference type="RefSeq" id="WP_184393432.1">
    <property type="nucleotide sequence ID" value="NZ_BAAAJD010000125.1"/>
</dbReference>
<dbReference type="Gene3D" id="1.10.8.1060">
    <property type="entry name" value="Corynebacterium glutamicum thioredoxin-dependent arsenate reductase, N-terminal domain"/>
    <property type="match status" value="1"/>
</dbReference>
<dbReference type="AlphaFoldDB" id="A0A7W8VEY1"/>
<proteinExistence type="predicted"/>
<accession>A0A7W8VEY1</accession>
<reference evidence="1 2" key="1">
    <citation type="submission" date="2020-08" db="EMBL/GenBank/DDBJ databases">
        <title>Sequencing the genomes of 1000 actinobacteria strains.</title>
        <authorList>
            <person name="Klenk H.-P."/>
        </authorList>
    </citation>
    <scope>NUCLEOTIDE SEQUENCE [LARGE SCALE GENOMIC DNA]</scope>
    <source>
        <strain evidence="1 2">DSM 44551</strain>
    </source>
</reference>
<name>A0A7W8VEY1_9ACTN</name>
<organism evidence="1 2">
    <name type="scientific">Nocardiopsis composta</name>
    <dbReference type="NCBI Taxonomy" id="157465"/>
    <lineage>
        <taxon>Bacteria</taxon>
        <taxon>Bacillati</taxon>
        <taxon>Actinomycetota</taxon>
        <taxon>Actinomycetes</taxon>
        <taxon>Streptosporangiales</taxon>
        <taxon>Nocardiopsidaceae</taxon>
        <taxon>Nocardiopsis</taxon>
    </lineage>
</organism>
<keyword evidence="2" id="KW-1185">Reference proteome</keyword>
<comment type="caution">
    <text evidence="1">The sequence shown here is derived from an EMBL/GenBank/DDBJ whole genome shotgun (WGS) entry which is preliminary data.</text>
</comment>